<dbReference type="SMART" id="SM00595">
    <property type="entry name" value="MADF"/>
    <property type="match status" value="1"/>
</dbReference>
<dbReference type="InterPro" id="IPR011333">
    <property type="entry name" value="SKP1/BTB/POZ_sf"/>
</dbReference>
<reference evidence="3" key="1">
    <citation type="submission" date="2022-03" db="EMBL/GenBank/DDBJ databases">
        <authorList>
            <person name="Martin H S."/>
        </authorList>
    </citation>
    <scope>NUCLEOTIDE SEQUENCE</scope>
</reference>
<feature type="region of interest" description="Disordered" evidence="1">
    <location>
        <begin position="139"/>
        <end position="177"/>
    </location>
</feature>
<keyword evidence="4" id="KW-1185">Reference proteome</keyword>
<feature type="region of interest" description="Disordered" evidence="1">
    <location>
        <begin position="828"/>
        <end position="870"/>
    </location>
</feature>
<dbReference type="InterPro" id="IPR000210">
    <property type="entry name" value="BTB/POZ_dom"/>
</dbReference>
<sequence length="989" mass="110602">MRFSVLKSLVEFMYCGKTQCLEENLDELVSAAQFLKIKGLSKVTKEGLGITKHSGRAFRAPGKKTSETRKAQEQPRYSETSADGLDEGPTAEDLKEQDTVEPKPPPAPLVPQNPCPTVDSLGRTNKDMVVRIPFDIEGGTGAAAGAEHPDASRASRPRRGRPSLRRATGWEGGGPLGRAAERALLRREQDSRKAIHQLKHLQTRHLQDYMDRVTLSQAVDSICDPEAAANSYLNMDNDLMYMDPAVGSDALHQMPFTKDSLMNETITSSFADAGSSNGTGESAPGIGTAMSQYVNALKNAGLPTDLPILFESGDGSYINVNEQVLLDMVQSSEIQYEVIEQPNIIEKVADPSEIKSIDDLSKSIERGEMLMGGKSYGGGYDKAPQYDRHEDTINSLSAILPDNLETFGEQQNYVVLGQELRGGQSNMDAVASHDFSCIDSDMQFFTKSMSDDVKKYYEDQQLSDARVMEQLCPSTSLDTSFNMSLLDTKISNMNENMSQTFNPLNNEDLRRSEDCYDFSLQLPQGSDFKEDPLDCLISSSKQSDDERGDFNHHHDDLDKRAQERDALIDDLINIEEKIHLENSKNGLDDEKDEPESSFNVEEVFQKEIGDMEETDRDKCDAERPTDIATDDLQWDSINVSEKVIEKNCEEEKPSHDDSSTPNGAAVDETSTSYSDAIIDLTECIKLKSNQWEEILNGDERRKESSETCSNQGENSTLEGDIPFAVGLLPLKQMPTADNDVLLKRKGDDSDSLDTVDAKCLKLPILESSGAHAPYCTTEMKIDTERVIIEVHLRPVLWDKRNELYKNRDAREAAWRDILKELAPNYENLSEEERKEADKKIQQRWRTARDTYQKDKISEKNQPSGSGSKKKKKKYSYYDILTFLDSTTETAGEESLCEEMSEQSNLETPNESTQPDTSRQESSHPTSKQKQVKSKKQAPSEFEAQLLECLKSNQLELENQVTQIQYKRDSDGLPKYDNTQGASSIYAGFG</sequence>
<dbReference type="Gene3D" id="3.30.710.10">
    <property type="entry name" value="Potassium Channel Kv1.1, Chain A"/>
    <property type="match status" value="1"/>
</dbReference>
<feature type="region of interest" description="Disordered" evidence="1">
    <location>
        <begin position="890"/>
        <end position="938"/>
    </location>
</feature>
<dbReference type="PROSITE" id="PS51029">
    <property type="entry name" value="MADF"/>
    <property type="match status" value="1"/>
</dbReference>
<feature type="domain" description="MADF" evidence="2">
    <location>
        <begin position="785"/>
        <end position="888"/>
    </location>
</feature>
<protein>
    <recommendedName>
        <fullName evidence="2">MADF domain-containing protein</fullName>
    </recommendedName>
</protein>
<feature type="compositionally biased region" description="Basic residues" evidence="1">
    <location>
        <begin position="155"/>
        <end position="164"/>
    </location>
</feature>
<feature type="compositionally biased region" description="Basic and acidic residues" evidence="1">
    <location>
        <begin position="647"/>
        <end position="658"/>
    </location>
</feature>
<feature type="region of interest" description="Disordered" evidence="1">
    <location>
        <begin position="965"/>
        <end position="989"/>
    </location>
</feature>
<gene>
    <name evidence="3" type="ORF">IPOD504_LOCUS15240</name>
</gene>
<feature type="compositionally biased region" description="Polar residues" evidence="1">
    <location>
        <begin position="901"/>
        <end position="916"/>
    </location>
</feature>
<feature type="compositionally biased region" description="Basic and acidic residues" evidence="1">
    <location>
        <begin position="542"/>
        <end position="557"/>
    </location>
</feature>
<feature type="compositionally biased region" description="Acidic residues" evidence="1">
    <location>
        <begin position="890"/>
        <end position="900"/>
    </location>
</feature>
<feature type="region of interest" description="Disordered" evidence="1">
    <location>
        <begin position="697"/>
        <end position="717"/>
    </location>
</feature>
<feature type="non-terminal residue" evidence="3">
    <location>
        <position position="989"/>
    </location>
</feature>
<feature type="compositionally biased region" description="Basic and acidic residues" evidence="1">
    <location>
        <begin position="830"/>
        <end position="858"/>
    </location>
</feature>
<evidence type="ECO:0000259" key="2">
    <source>
        <dbReference type="PROSITE" id="PS51029"/>
    </source>
</evidence>
<organism evidence="3 4">
    <name type="scientific">Iphiclides podalirius</name>
    <name type="common">scarce swallowtail</name>
    <dbReference type="NCBI Taxonomy" id="110791"/>
    <lineage>
        <taxon>Eukaryota</taxon>
        <taxon>Metazoa</taxon>
        <taxon>Ecdysozoa</taxon>
        <taxon>Arthropoda</taxon>
        <taxon>Hexapoda</taxon>
        <taxon>Insecta</taxon>
        <taxon>Pterygota</taxon>
        <taxon>Neoptera</taxon>
        <taxon>Endopterygota</taxon>
        <taxon>Lepidoptera</taxon>
        <taxon>Glossata</taxon>
        <taxon>Ditrysia</taxon>
        <taxon>Papilionoidea</taxon>
        <taxon>Papilionidae</taxon>
        <taxon>Papilioninae</taxon>
        <taxon>Iphiclides</taxon>
    </lineage>
</organism>
<evidence type="ECO:0000313" key="3">
    <source>
        <dbReference type="EMBL" id="CAH2071714.1"/>
    </source>
</evidence>
<dbReference type="PANTHER" id="PTHR12243">
    <property type="entry name" value="MADF DOMAIN TRANSCRIPTION FACTOR"/>
    <property type="match status" value="1"/>
</dbReference>
<feature type="compositionally biased region" description="Basic and acidic residues" evidence="1">
    <location>
        <begin position="92"/>
        <end position="101"/>
    </location>
</feature>
<evidence type="ECO:0000256" key="1">
    <source>
        <dbReference type="SAM" id="MobiDB-lite"/>
    </source>
</evidence>
<dbReference type="Proteomes" id="UP000837857">
    <property type="component" value="Chromosome 6"/>
</dbReference>
<dbReference type="InterPro" id="IPR039353">
    <property type="entry name" value="TF_Adf1"/>
</dbReference>
<feature type="region of interest" description="Disordered" evidence="1">
    <location>
        <begin position="52"/>
        <end position="124"/>
    </location>
</feature>
<dbReference type="EMBL" id="OW152818">
    <property type="protein sequence ID" value="CAH2071714.1"/>
    <property type="molecule type" value="Genomic_DNA"/>
</dbReference>
<dbReference type="Pfam" id="PF10545">
    <property type="entry name" value="MADF_DNA_bdg"/>
    <property type="match status" value="1"/>
</dbReference>
<feature type="region of interest" description="Disordered" evidence="1">
    <location>
        <begin position="647"/>
        <end position="668"/>
    </location>
</feature>
<proteinExistence type="predicted"/>
<dbReference type="Pfam" id="PF00651">
    <property type="entry name" value="BTB"/>
    <property type="match status" value="1"/>
</dbReference>
<feature type="region of interest" description="Disordered" evidence="1">
    <location>
        <begin position="538"/>
        <end position="557"/>
    </location>
</feature>
<feature type="compositionally biased region" description="Pro residues" evidence="1">
    <location>
        <begin position="102"/>
        <end position="114"/>
    </location>
</feature>
<name>A0ABN8IZ13_9NEOP</name>
<dbReference type="PANTHER" id="PTHR12243:SF67">
    <property type="entry name" value="COREPRESSOR OF PANGOLIN, ISOFORM A-RELATED"/>
    <property type="match status" value="1"/>
</dbReference>
<dbReference type="InterPro" id="IPR006578">
    <property type="entry name" value="MADF-dom"/>
</dbReference>
<accession>A0ABN8IZ13</accession>
<feature type="compositionally biased region" description="Polar residues" evidence="1">
    <location>
        <begin position="706"/>
        <end position="717"/>
    </location>
</feature>
<feature type="compositionally biased region" description="Basic and acidic residues" evidence="1">
    <location>
        <begin position="64"/>
        <end position="73"/>
    </location>
</feature>
<evidence type="ECO:0000313" key="4">
    <source>
        <dbReference type="Proteomes" id="UP000837857"/>
    </source>
</evidence>